<evidence type="ECO:0000313" key="3">
    <source>
        <dbReference type="Proteomes" id="UP000015620"/>
    </source>
</evidence>
<dbReference type="PROSITE" id="PS51257">
    <property type="entry name" value="PROKAR_LIPOPROTEIN"/>
    <property type="match status" value="1"/>
</dbReference>
<sequence length="100" mass="11482">MMKKIILFWFTLLILFSCNDEKSNIDSKELVKEKPDSGILGMSDKNNQDSLEVDEKSSNKLRQPDYDLTLSLEGTTSLFPTESDYLKNGPKYKSLISRKK</sequence>
<evidence type="ECO:0000256" key="1">
    <source>
        <dbReference type="SAM" id="MobiDB-lite"/>
    </source>
</evidence>
<dbReference type="KEGG" id="tped:TPE_0121"/>
<evidence type="ECO:0000313" key="2">
    <source>
        <dbReference type="EMBL" id="AGT42617.1"/>
    </source>
</evidence>
<keyword evidence="3" id="KW-1185">Reference proteome</keyword>
<evidence type="ECO:0008006" key="4">
    <source>
        <dbReference type="Google" id="ProtNLM"/>
    </source>
</evidence>
<protein>
    <recommendedName>
        <fullName evidence="4">Lipoprotein</fullName>
    </recommendedName>
</protein>
<proteinExistence type="predicted"/>
<dbReference type="Proteomes" id="UP000015620">
    <property type="component" value="Chromosome"/>
</dbReference>
<reference evidence="2 3" key="1">
    <citation type="journal article" date="2013" name="PLoS ONE">
        <title>Genome-Wide Relatedness of Treponema pedis, from Gingiva and Necrotic Skin Lesions of Pigs, with the Human Oral Pathogen Treponema denticola.</title>
        <authorList>
            <person name="Svartstrom O."/>
            <person name="Mushtaq M."/>
            <person name="Pringle M."/>
            <person name="Segerman B."/>
        </authorList>
    </citation>
    <scope>NUCLEOTIDE SEQUENCE [LARGE SCALE GENOMIC DNA]</scope>
    <source>
        <strain evidence="2">T A4</strain>
    </source>
</reference>
<accession>S5ZJA7</accession>
<dbReference type="STRING" id="1291379.TPE_0121"/>
<dbReference type="HOGENOM" id="CLU_2304796_0_0_12"/>
<dbReference type="EMBL" id="CP004120">
    <property type="protein sequence ID" value="AGT42617.1"/>
    <property type="molecule type" value="Genomic_DNA"/>
</dbReference>
<name>S5ZJA7_9SPIR</name>
<dbReference type="AlphaFoldDB" id="S5ZJA7"/>
<dbReference type="PATRIC" id="fig|1291379.3.peg.118"/>
<organism evidence="2 3">
    <name type="scientific">Treponema pedis str. T A4</name>
    <dbReference type="NCBI Taxonomy" id="1291379"/>
    <lineage>
        <taxon>Bacteria</taxon>
        <taxon>Pseudomonadati</taxon>
        <taxon>Spirochaetota</taxon>
        <taxon>Spirochaetia</taxon>
        <taxon>Spirochaetales</taxon>
        <taxon>Treponemataceae</taxon>
        <taxon>Treponema</taxon>
    </lineage>
</organism>
<feature type="region of interest" description="Disordered" evidence="1">
    <location>
        <begin position="36"/>
        <end position="58"/>
    </location>
</feature>
<gene>
    <name evidence="2" type="ORF">TPE_0121</name>
</gene>